<reference evidence="24 26" key="2">
    <citation type="submission" date="2015-07" db="EMBL/GenBank/DDBJ databases">
        <title>Whole genome sequence of Ardenticatena maritima DSM 23922.</title>
        <authorList>
            <person name="Hemp J."/>
            <person name="Ward L.M."/>
            <person name="Pace L.A."/>
            <person name="Fischer W.W."/>
        </authorList>
    </citation>
    <scope>NUCLEOTIDE SEQUENCE [LARGE SCALE GENOMIC DNA]</scope>
    <source>
        <strain evidence="24 26">110S</strain>
    </source>
</reference>
<evidence type="ECO:0000256" key="12">
    <source>
        <dbReference type="ARBA" id="ARBA00022967"/>
    </source>
</evidence>
<feature type="transmembrane region" description="Helical" evidence="21">
    <location>
        <begin position="561"/>
        <end position="580"/>
    </location>
</feature>
<keyword evidence="16 21" id="KW-0186">Copper</keyword>
<keyword evidence="23" id="KW-0560">Oxidoreductase</keyword>
<dbReference type="FunFam" id="1.20.210.10:FF:000006">
    <property type="entry name" value="Cytochrome c oxidase subunit 1"/>
    <property type="match status" value="1"/>
</dbReference>
<dbReference type="GO" id="GO:0004129">
    <property type="term" value="F:cytochrome-c oxidase activity"/>
    <property type="evidence" value="ECO:0007669"/>
    <property type="project" value="UniProtKB-EC"/>
</dbReference>
<dbReference type="Gene3D" id="1.10.287.70">
    <property type="match status" value="1"/>
</dbReference>
<keyword evidence="11 21" id="KW-0479">Metal-binding</keyword>
<dbReference type="EMBL" id="BBZA01000108">
    <property type="protein sequence ID" value="GAP63060.1"/>
    <property type="molecule type" value="Genomic_DNA"/>
</dbReference>
<dbReference type="CDD" id="cd01662">
    <property type="entry name" value="Ubiquinol_Oxidase_I"/>
    <property type="match status" value="1"/>
</dbReference>
<feature type="transmembrane region" description="Helical" evidence="21">
    <location>
        <begin position="355"/>
        <end position="375"/>
    </location>
</feature>
<evidence type="ECO:0000256" key="19">
    <source>
        <dbReference type="ARBA" id="ARBA00047816"/>
    </source>
</evidence>
<keyword evidence="10 20" id="KW-0812">Transmembrane</keyword>
<dbReference type="NCBIfam" id="TIGR02891">
    <property type="entry name" value="CtaD_CoxA"/>
    <property type="match status" value="1"/>
</dbReference>
<dbReference type="EMBL" id="LGKN01000003">
    <property type="protein sequence ID" value="KPL89655.1"/>
    <property type="molecule type" value="Genomic_DNA"/>
</dbReference>
<dbReference type="GO" id="GO:0016491">
    <property type="term" value="F:oxidoreductase activity"/>
    <property type="evidence" value="ECO:0007669"/>
    <property type="project" value="UniProtKB-KW"/>
</dbReference>
<dbReference type="AlphaFoldDB" id="A0A0M9UCL0"/>
<sequence length="609" mass="67962">MATRTEPIARPSTLATWWDTIVEWATTVDHKKIGILYILASMGFFLFGGIEALMIRTQLAGPELRFIHPQLYNEVLTMHGTTMVFLVVMPILTGFGNYFIPLMIGARDMAFPRLNMLGFWLFVFGGILLYLSFLSGGAPDGGWFAYAPLTDDTFSPTHGMDFWILGLTVTGIASITGSINFVVTILNMRAPGMTLNRMPLFVWTTLVTAFLILFAFPSLTVATIFLFFDRNFGTGFYSPEMGGTPLLWQHLFWFFGHPEVYIMILPAFGLISEMIPVFSRKPIFGYAAVVYASVAIGFIGFTVWAHHMFAVGMPPVVTASFGAASMIIAVPTAIKIFNWVGTMWGGSLRLRTPMLFAISFVAMFLIGGLTGIFLATVPVDWQLTDSYFVVAHFHYVLFGGAFMSILGAAYYWFPKMTGRMMDERLGFWNWLLIFVGFNLTFFPMHILGLDGMPRRIATYGAGLGWDFWNFVSTVGAFMIGVGMIIFFINFFHSLRNGPEAGDNPWEGWTLEWATASPPPAHNFDGLPPITSRRPLWDVKLNRVLTPEEVKARLVKDEHIHLPPPSVWPLVVGLGVVLIAAGMIYTYVITVLGVVTWVIGVLGWIQQKGY</sequence>
<dbReference type="InterPro" id="IPR036927">
    <property type="entry name" value="Cyt_c_oxase-like_su1_sf"/>
</dbReference>
<dbReference type="PROSITE" id="PS00077">
    <property type="entry name" value="COX1_CUB"/>
    <property type="match status" value="1"/>
</dbReference>
<dbReference type="Proteomes" id="UP000037784">
    <property type="component" value="Unassembled WGS sequence"/>
</dbReference>
<dbReference type="InterPro" id="IPR000883">
    <property type="entry name" value="Cyt_C_Oxase_1"/>
</dbReference>
<feature type="transmembrane region" description="Helical" evidence="21">
    <location>
        <begin position="395"/>
        <end position="413"/>
    </location>
</feature>
<comment type="function">
    <text evidence="18 21">Cytochrome c oxidase is the component of the respiratory chain that catalyzes the reduction of oxygen to water. Subunits 1-3 form the functional core of the enzyme complex. CO I is the catalytic subunit of the enzyme. Electrons originating in cytochrome c are transferred via the copper A center of subunit 2 and heme A of subunit 1 to the bimetallic center formed by heme A3 and copper B.</text>
</comment>
<feature type="transmembrane region" description="Helical" evidence="21">
    <location>
        <begin position="316"/>
        <end position="334"/>
    </location>
</feature>
<keyword evidence="15 21" id="KW-0408">Iron</keyword>
<evidence type="ECO:0000256" key="6">
    <source>
        <dbReference type="ARBA" id="ARBA00022448"/>
    </source>
</evidence>
<keyword evidence="25" id="KW-1185">Reference proteome</keyword>
<dbReference type="InterPro" id="IPR014241">
    <property type="entry name" value="Cyt_c_oxidase_su1_bac"/>
</dbReference>
<dbReference type="Proteomes" id="UP000050502">
    <property type="component" value="Unassembled WGS sequence"/>
</dbReference>
<feature type="transmembrane region" description="Helical" evidence="21">
    <location>
        <begin position="283"/>
        <end position="304"/>
    </location>
</feature>
<feature type="transmembrane region" description="Helical" evidence="21">
    <location>
        <begin position="162"/>
        <end position="188"/>
    </location>
</feature>
<organism evidence="23 25">
    <name type="scientific">Ardenticatena maritima</name>
    <dbReference type="NCBI Taxonomy" id="872965"/>
    <lineage>
        <taxon>Bacteria</taxon>
        <taxon>Bacillati</taxon>
        <taxon>Chloroflexota</taxon>
        <taxon>Ardenticatenia</taxon>
        <taxon>Ardenticatenales</taxon>
        <taxon>Ardenticatenaceae</taxon>
        <taxon>Ardenticatena</taxon>
    </lineage>
</organism>
<dbReference type="InParanoid" id="A0A0M9UCL0"/>
<evidence type="ECO:0000256" key="18">
    <source>
        <dbReference type="ARBA" id="ARBA00025218"/>
    </source>
</evidence>
<keyword evidence="6 20" id="KW-0813">Transport</keyword>
<feature type="transmembrane region" description="Helical" evidence="21">
    <location>
        <begin position="248"/>
        <end position="271"/>
    </location>
</feature>
<dbReference type="InterPro" id="IPR023615">
    <property type="entry name" value="Cyt_c_Oxase_su1_BS"/>
</dbReference>
<dbReference type="InterPro" id="IPR023616">
    <property type="entry name" value="Cyt_c_oxase-like_su1_dom"/>
</dbReference>
<protein>
    <recommendedName>
        <fullName evidence="5 21">Cytochrome c oxidase subunit 1</fullName>
        <ecNumber evidence="4 21">7.1.1.9</ecNumber>
    </recommendedName>
</protein>
<evidence type="ECO:0000256" key="14">
    <source>
        <dbReference type="ARBA" id="ARBA00022989"/>
    </source>
</evidence>
<reference evidence="23 25" key="1">
    <citation type="journal article" date="2015" name="Genome Announc.">
        <title>Draft Genome Sequence of a Heterotrophic Facultative Anaerobic Thermophilic Bacterium, Ardenticatena maritima Strain 110ST.</title>
        <authorList>
            <person name="Kawaichi S."/>
            <person name="Yoshida T."/>
            <person name="Sako Y."/>
            <person name="Nakamura R."/>
        </authorList>
    </citation>
    <scope>NUCLEOTIDE SEQUENCE [LARGE SCALE GENOMIC DNA]</scope>
    <source>
        <strain evidence="23 25">110S</strain>
    </source>
</reference>
<feature type="transmembrane region" description="Helical" evidence="21">
    <location>
        <begin position="200"/>
        <end position="228"/>
    </location>
</feature>
<dbReference type="UniPathway" id="UPA00705"/>
<evidence type="ECO:0000313" key="25">
    <source>
        <dbReference type="Proteomes" id="UP000037784"/>
    </source>
</evidence>
<evidence type="ECO:0000313" key="24">
    <source>
        <dbReference type="EMBL" id="KPL89655.1"/>
    </source>
</evidence>
<feature type="transmembrane region" description="Helical" evidence="21">
    <location>
        <begin position="425"/>
        <end position="447"/>
    </location>
</feature>
<evidence type="ECO:0000256" key="10">
    <source>
        <dbReference type="ARBA" id="ARBA00022692"/>
    </source>
</evidence>
<evidence type="ECO:0000256" key="15">
    <source>
        <dbReference type="ARBA" id="ARBA00023004"/>
    </source>
</evidence>
<dbReference type="RefSeq" id="WP_054492930.1">
    <property type="nucleotide sequence ID" value="NZ_BBZA01000108.1"/>
</dbReference>
<evidence type="ECO:0000256" key="16">
    <source>
        <dbReference type="ARBA" id="ARBA00023008"/>
    </source>
</evidence>
<feature type="transmembrane region" description="Helical" evidence="21">
    <location>
        <begin position="114"/>
        <end position="133"/>
    </location>
</feature>
<evidence type="ECO:0000256" key="13">
    <source>
        <dbReference type="ARBA" id="ARBA00022982"/>
    </source>
</evidence>
<dbReference type="PANTHER" id="PTHR10422">
    <property type="entry name" value="CYTOCHROME C OXIDASE SUBUNIT 1"/>
    <property type="match status" value="1"/>
</dbReference>
<comment type="subcellular location">
    <subcellularLocation>
        <location evidence="1 21">Cell membrane</location>
        <topology evidence="1 21">Multi-pass membrane protein</topology>
    </subcellularLocation>
</comment>
<evidence type="ECO:0000256" key="9">
    <source>
        <dbReference type="ARBA" id="ARBA00022660"/>
    </source>
</evidence>
<dbReference type="GO" id="GO:0046872">
    <property type="term" value="F:metal ion binding"/>
    <property type="evidence" value="ECO:0007669"/>
    <property type="project" value="UniProtKB-KW"/>
</dbReference>
<keyword evidence="13 20" id="KW-0249">Electron transport</keyword>
<evidence type="ECO:0000313" key="23">
    <source>
        <dbReference type="EMBL" id="GAP63060.1"/>
    </source>
</evidence>
<feature type="transmembrane region" description="Helical" evidence="21">
    <location>
        <begin position="586"/>
        <end position="604"/>
    </location>
</feature>
<evidence type="ECO:0000256" key="11">
    <source>
        <dbReference type="ARBA" id="ARBA00022723"/>
    </source>
</evidence>
<keyword evidence="12" id="KW-1278">Translocase</keyword>
<dbReference type="GO" id="GO:0015990">
    <property type="term" value="P:electron transport coupled proton transport"/>
    <property type="evidence" value="ECO:0007669"/>
    <property type="project" value="InterPro"/>
</dbReference>
<name>A0A0M9UCL0_9CHLR</name>
<evidence type="ECO:0000313" key="26">
    <source>
        <dbReference type="Proteomes" id="UP000050502"/>
    </source>
</evidence>
<dbReference type="GO" id="GO:0006119">
    <property type="term" value="P:oxidative phosphorylation"/>
    <property type="evidence" value="ECO:0007669"/>
    <property type="project" value="UniProtKB-UniPathway"/>
</dbReference>
<evidence type="ECO:0000256" key="2">
    <source>
        <dbReference type="ARBA" id="ARBA00004673"/>
    </source>
</evidence>
<keyword evidence="8 20" id="KW-0349">Heme</keyword>
<dbReference type="Pfam" id="PF00115">
    <property type="entry name" value="COX1"/>
    <property type="match status" value="1"/>
</dbReference>
<dbReference type="STRING" id="872965.SE16_04430"/>
<feature type="transmembrane region" description="Helical" evidence="21">
    <location>
        <begin position="35"/>
        <end position="55"/>
    </location>
</feature>
<evidence type="ECO:0000256" key="17">
    <source>
        <dbReference type="ARBA" id="ARBA00023136"/>
    </source>
</evidence>
<dbReference type="FunCoup" id="A0A0M9UCL0">
    <property type="interactions" value="79"/>
</dbReference>
<evidence type="ECO:0000256" key="1">
    <source>
        <dbReference type="ARBA" id="ARBA00004651"/>
    </source>
</evidence>
<keyword evidence="14 21" id="KW-1133">Transmembrane helix</keyword>
<evidence type="ECO:0000256" key="8">
    <source>
        <dbReference type="ARBA" id="ARBA00022617"/>
    </source>
</evidence>
<dbReference type="GO" id="GO:0005886">
    <property type="term" value="C:plasma membrane"/>
    <property type="evidence" value="ECO:0007669"/>
    <property type="project" value="UniProtKB-SubCell"/>
</dbReference>
<dbReference type="EC" id="7.1.1.9" evidence="4 21"/>
<feature type="transmembrane region" description="Helical" evidence="21">
    <location>
        <begin position="75"/>
        <end position="102"/>
    </location>
</feature>
<comment type="catalytic activity">
    <reaction evidence="19 21">
        <text>4 Fe(II)-[cytochrome c] + O2 + 8 H(+)(in) = 4 Fe(III)-[cytochrome c] + 2 H2O + 4 H(+)(out)</text>
        <dbReference type="Rhea" id="RHEA:11436"/>
        <dbReference type="Rhea" id="RHEA-COMP:10350"/>
        <dbReference type="Rhea" id="RHEA-COMP:14399"/>
        <dbReference type="ChEBI" id="CHEBI:15377"/>
        <dbReference type="ChEBI" id="CHEBI:15378"/>
        <dbReference type="ChEBI" id="CHEBI:15379"/>
        <dbReference type="ChEBI" id="CHEBI:29033"/>
        <dbReference type="ChEBI" id="CHEBI:29034"/>
        <dbReference type="EC" id="7.1.1.9"/>
    </reaction>
</comment>
<evidence type="ECO:0000259" key="22">
    <source>
        <dbReference type="PROSITE" id="PS50855"/>
    </source>
</evidence>
<evidence type="ECO:0000256" key="4">
    <source>
        <dbReference type="ARBA" id="ARBA00012949"/>
    </source>
</evidence>
<evidence type="ECO:0000256" key="7">
    <source>
        <dbReference type="ARBA" id="ARBA00022475"/>
    </source>
</evidence>
<evidence type="ECO:0000256" key="21">
    <source>
        <dbReference type="RuleBase" id="RU363061"/>
    </source>
</evidence>
<dbReference type="PROSITE" id="PS50855">
    <property type="entry name" value="COX1"/>
    <property type="match status" value="1"/>
</dbReference>
<feature type="transmembrane region" description="Helical" evidence="21">
    <location>
        <begin position="467"/>
        <end position="491"/>
    </location>
</feature>
<comment type="caution">
    <text evidence="23">The sequence shown here is derived from an EMBL/GenBank/DDBJ whole genome shotgun (WGS) entry which is preliminary data.</text>
</comment>
<dbReference type="Gene3D" id="1.20.210.10">
    <property type="entry name" value="Cytochrome c oxidase-like, subunit I domain"/>
    <property type="match status" value="1"/>
</dbReference>
<evidence type="ECO:0000256" key="3">
    <source>
        <dbReference type="ARBA" id="ARBA00009578"/>
    </source>
</evidence>
<dbReference type="PANTHER" id="PTHR10422:SF18">
    <property type="entry name" value="CYTOCHROME C OXIDASE SUBUNIT 1"/>
    <property type="match status" value="1"/>
</dbReference>
<dbReference type="GO" id="GO:0022904">
    <property type="term" value="P:respiratory electron transport chain"/>
    <property type="evidence" value="ECO:0007669"/>
    <property type="project" value="TreeGrafter"/>
</dbReference>
<keyword evidence="9 20" id="KW-0679">Respiratory chain</keyword>
<dbReference type="OrthoDB" id="9759913at2"/>
<evidence type="ECO:0000256" key="20">
    <source>
        <dbReference type="RuleBase" id="RU000370"/>
    </source>
</evidence>
<dbReference type="GO" id="GO:0020037">
    <property type="term" value="F:heme binding"/>
    <property type="evidence" value="ECO:0007669"/>
    <property type="project" value="InterPro"/>
</dbReference>
<keyword evidence="7 21" id="KW-1003">Cell membrane</keyword>
<proteinExistence type="inferred from homology"/>
<keyword evidence="17 21" id="KW-0472">Membrane</keyword>
<dbReference type="SUPFAM" id="SSF81442">
    <property type="entry name" value="Cytochrome c oxidase subunit I-like"/>
    <property type="match status" value="1"/>
</dbReference>
<evidence type="ECO:0000256" key="5">
    <source>
        <dbReference type="ARBA" id="ARBA00015947"/>
    </source>
</evidence>
<reference evidence="25" key="3">
    <citation type="submission" date="2015-08" db="EMBL/GenBank/DDBJ databases">
        <title>Draft Genome Sequence of a Heterotrophic Facultative Anaerobic Bacterium Ardenticatena maritima Strain 110S.</title>
        <authorList>
            <person name="Kawaichi S."/>
            <person name="Yoshida T."/>
            <person name="Sako Y."/>
            <person name="Nakamura R."/>
        </authorList>
    </citation>
    <scope>NUCLEOTIDE SEQUENCE [LARGE SCALE GENOMIC DNA]</scope>
    <source>
        <strain evidence="25">110S</strain>
    </source>
</reference>
<dbReference type="PATRIC" id="fig|872965.6.peg.860"/>
<comment type="similarity">
    <text evidence="3 20">Belongs to the heme-copper respiratory oxidase family.</text>
</comment>
<accession>A0A0M9UCL0</accession>
<dbReference type="PRINTS" id="PR01165">
    <property type="entry name" value="CYCOXIDASEI"/>
</dbReference>
<comment type="pathway">
    <text evidence="2 21">Energy metabolism; oxidative phosphorylation.</text>
</comment>
<gene>
    <name evidence="23" type="primary">coxA</name>
    <name evidence="23" type="ORF">ARMA_1483</name>
    <name evidence="24" type="ORF">SE16_04430</name>
</gene>
<feature type="domain" description="Cytochrome oxidase subunit I profile" evidence="22">
    <location>
        <begin position="24"/>
        <end position="530"/>
    </location>
</feature>